<keyword evidence="1" id="KW-0732">Signal</keyword>
<evidence type="ECO:0008006" key="4">
    <source>
        <dbReference type="Google" id="ProtNLM"/>
    </source>
</evidence>
<protein>
    <recommendedName>
        <fullName evidence="4">Secreted protein</fullName>
    </recommendedName>
</protein>
<dbReference type="EMBL" id="CDMY01000218">
    <property type="protein sequence ID" value="CEL94370.1"/>
    <property type="molecule type" value="Genomic_DNA"/>
</dbReference>
<gene>
    <name evidence="2" type="ORF">Vbra_11518</name>
</gene>
<sequence>MRFSSSLCLVYLATAEGVGSGETRTCQLAVGGGGQLPFGEGNLDLRVEIAVTKSRDCERKMAPSYDEQLPICLMCGVLPCCVRGRTSVCGTATR</sequence>
<feature type="signal peptide" evidence="1">
    <location>
        <begin position="1"/>
        <end position="15"/>
    </location>
</feature>
<organism evidence="2 3">
    <name type="scientific">Vitrella brassicaformis (strain CCMP3155)</name>
    <dbReference type="NCBI Taxonomy" id="1169540"/>
    <lineage>
        <taxon>Eukaryota</taxon>
        <taxon>Sar</taxon>
        <taxon>Alveolata</taxon>
        <taxon>Colpodellida</taxon>
        <taxon>Vitrellaceae</taxon>
        <taxon>Vitrella</taxon>
    </lineage>
</organism>
<dbReference type="AlphaFoldDB" id="A0A0G4EFZ5"/>
<feature type="chain" id="PRO_5012429798" description="Secreted protein" evidence="1">
    <location>
        <begin position="16"/>
        <end position="94"/>
    </location>
</feature>
<evidence type="ECO:0000313" key="3">
    <source>
        <dbReference type="Proteomes" id="UP000041254"/>
    </source>
</evidence>
<evidence type="ECO:0000256" key="1">
    <source>
        <dbReference type="SAM" id="SignalP"/>
    </source>
</evidence>
<dbReference type="Proteomes" id="UP000041254">
    <property type="component" value="Unassembled WGS sequence"/>
</dbReference>
<proteinExistence type="predicted"/>
<reference evidence="2 3" key="1">
    <citation type="submission" date="2014-11" db="EMBL/GenBank/DDBJ databases">
        <authorList>
            <person name="Zhu J."/>
            <person name="Qi W."/>
            <person name="Song R."/>
        </authorList>
    </citation>
    <scope>NUCLEOTIDE SEQUENCE [LARGE SCALE GENOMIC DNA]</scope>
</reference>
<name>A0A0G4EFZ5_VITBC</name>
<accession>A0A0G4EFZ5</accession>
<dbReference type="VEuPathDB" id="CryptoDB:Vbra_11518"/>
<dbReference type="InParanoid" id="A0A0G4EFZ5"/>
<keyword evidence="3" id="KW-1185">Reference proteome</keyword>
<evidence type="ECO:0000313" key="2">
    <source>
        <dbReference type="EMBL" id="CEL94370.1"/>
    </source>
</evidence>